<dbReference type="InterPro" id="IPR009362">
    <property type="entry name" value="YhcG_C"/>
</dbReference>
<dbReference type="PANTHER" id="PTHR30547:SF5">
    <property type="entry name" value="NUCLEASE YHCG-RELATED"/>
    <property type="match status" value="1"/>
</dbReference>
<name>A0A7Y8KHV4_9PSED</name>
<comment type="caution">
    <text evidence="4">The sequence shown here is derived from an EMBL/GenBank/DDBJ whole genome shotgun (WGS) entry which is preliminary data.</text>
</comment>
<protein>
    <submittedName>
        <fullName evidence="4">DUF1016 domain-containing protein</fullName>
    </submittedName>
</protein>
<dbReference type="RefSeq" id="WP_177111977.1">
    <property type="nucleotide sequence ID" value="NZ_JACASD010000045.1"/>
</dbReference>
<dbReference type="Pfam" id="PF06250">
    <property type="entry name" value="YhcG_C"/>
    <property type="match status" value="1"/>
</dbReference>
<evidence type="ECO:0000313" key="5">
    <source>
        <dbReference type="Proteomes" id="UP000585226"/>
    </source>
</evidence>
<evidence type="ECO:0000313" key="4">
    <source>
        <dbReference type="EMBL" id="NWE90071.1"/>
    </source>
</evidence>
<feature type="domain" description="YhcG PDDEXK nuclease" evidence="2">
    <location>
        <begin position="181"/>
        <end position="335"/>
    </location>
</feature>
<dbReference type="Gene3D" id="3.40.1350.10">
    <property type="match status" value="1"/>
</dbReference>
<dbReference type="InterPro" id="IPR053148">
    <property type="entry name" value="PD-DEXK-like_domain"/>
</dbReference>
<dbReference type="GO" id="GO:0003676">
    <property type="term" value="F:nucleic acid binding"/>
    <property type="evidence" value="ECO:0007669"/>
    <property type="project" value="InterPro"/>
</dbReference>
<dbReference type="EMBL" id="JACASD010000045">
    <property type="protein sequence ID" value="NWE90071.1"/>
    <property type="molecule type" value="Genomic_DNA"/>
</dbReference>
<sequence>MNSAPAPTTGNPQIALLLTHLAEIIQAARQQTLRSIDTLHVLTCWQIGRHIVEFEQQGSARATYGKKLLPTLAKELTHLYGKGFDTTNLRHMRGFFLAFPKYDAVRRELSWTHYRTLLRVDDSNARQWYMNESASQNWTTRALERQIGTLYYERLLASQDRVAVKKEADEKLNSMKQTPREFVRDPVLLEFLGLPYAGAFLESDIEHALIKQLQHFLLELGKGFAFVARQQRISTQSKDYYLDLVFYNYLLKCFVIFDIKRGELTHQDIGQMDMYVRMYNDLKCGPEDGPTVGIILCSQKDASVVRYSVLEGNEQLFASKYKLVLPSEEELRAELELLTERTYKSDSPQNPLGFPPSCASIPHPDPKP</sequence>
<accession>A0A7Y8KHV4</accession>
<dbReference type="PANTHER" id="PTHR30547">
    <property type="entry name" value="UNCHARACTERIZED PROTEIN YHCG-RELATED"/>
    <property type="match status" value="1"/>
</dbReference>
<evidence type="ECO:0000259" key="3">
    <source>
        <dbReference type="Pfam" id="PF17761"/>
    </source>
</evidence>
<dbReference type="InterPro" id="IPR041527">
    <property type="entry name" value="YhcG_N"/>
</dbReference>
<dbReference type="Pfam" id="PF17761">
    <property type="entry name" value="DUF1016_N"/>
    <property type="match status" value="1"/>
</dbReference>
<dbReference type="InterPro" id="IPR011856">
    <property type="entry name" value="tRNA_endonuc-like_dom_sf"/>
</dbReference>
<dbReference type="Proteomes" id="UP000585226">
    <property type="component" value="Unassembled WGS sequence"/>
</dbReference>
<proteinExistence type="predicted"/>
<evidence type="ECO:0000256" key="1">
    <source>
        <dbReference type="SAM" id="MobiDB-lite"/>
    </source>
</evidence>
<gene>
    <name evidence="4" type="ORF">HX893_18245</name>
</gene>
<feature type="region of interest" description="Disordered" evidence="1">
    <location>
        <begin position="342"/>
        <end position="368"/>
    </location>
</feature>
<feature type="domain" description="YhcG N-terminal" evidence="3">
    <location>
        <begin position="21"/>
        <end position="154"/>
    </location>
</feature>
<organism evidence="4 5">
    <name type="scientific">Pseudomonas reactans</name>
    <dbReference type="NCBI Taxonomy" id="117680"/>
    <lineage>
        <taxon>Bacteria</taxon>
        <taxon>Pseudomonadati</taxon>
        <taxon>Pseudomonadota</taxon>
        <taxon>Gammaproteobacteria</taxon>
        <taxon>Pseudomonadales</taxon>
        <taxon>Pseudomonadaceae</taxon>
        <taxon>Pseudomonas</taxon>
    </lineage>
</organism>
<dbReference type="AlphaFoldDB" id="A0A7Y8KHV4"/>
<reference evidence="4 5" key="1">
    <citation type="submission" date="2020-04" db="EMBL/GenBank/DDBJ databases">
        <title>Molecular characterization of pseudomonads from Agaricus bisporus reveal novel blotch 2 pathogens in Western Europe.</title>
        <authorList>
            <person name="Taparia T."/>
            <person name="Krijger M."/>
            <person name="Haynes E."/>
            <person name="Elpinstone J.G."/>
            <person name="Noble R."/>
            <person name="Van Der Wolf J."/>
        </authorList>
    </citation>
    <scope>NUCLEOTIDE SEQUENCE [LARGE SCALE GENOMIC DNA]</scope>
    <source>
        <strain evidence="4 5">P8021</strain>
    </source>
</reference>
<evidence type="ECO:0000259" key="2">
    <source>
        <dbReference type="Pfam" id="PF06250"/>
    </source>
</evidence>